<dbReference type="Proteomes" id="UP000075883">
    <property type="component" value="Unassembled WGS sequence"/>
</dbReference>
<accession>A0A182ML89</accession>
<protein>
    <submittedName>
        <fullName evidence="1">Uncharacterized protein</fullName>
    </submittedName>
</protein>
<evidence type="ECO:0000313" key="2">
    <source>
        <dbReference type="Proteomes" id="UP000075883"/>
    </source>
</evidence>
<evidence type="ECO:0000313" key="1">
    <source>
        <dbReference type="EnsemblMetazoa" id="ACUA020988-PA"/>
    </source>
</evidence>
<dbReference type="EMBL" id="AXCM01016418">
    <property type="status" value="NOT_ANNOTATED_CDS"/>
    <property type="molecule type" value="Genomic_DNA"/>
</dbReference>
<sequence>MVSEPTVETSAAVPGTCIRDLRLGTIRLNILQLTQSETGCSGNIRIENNVLISVFLEPAAGKQADCVGNKGGRKRAEQLRRLDPTVKLVAQVTALSRLYELFLFSRTTGGTVQCGVRVAPARALAKPEQIEVREK</sequence>
<reference evidence="1" key="2">
    <citation type="submission" date="2020-05" db="UniProtKB">
        <authorList>
            <consortium name="EnsemblMetazoa"/>
        </authorList>
    </citation>
    <scope>IDENTIFICATION</scope>
    <source>
        <strain evidence="1">A-37</strain>
    </source>
</reference>
<reference evidence="2" key="1">
    <citation type="submission" date="2013-09" db="EMBL/GenBank/DDBJ databases">
        <title>The Genome Sequence of Anopheles culicifacies species A.</title>
        <authorList>
            <consortium name="The Broad Institute Genomics Platform"/>
            <person name="Neafsey D.E."/>
            <person name="Besansky N."/>
            <person name="Howell P."/>
            <person name="Walton C."/>
            <person name="Young S.K."/>
            <person name="Zeng Q."/>
            <person name="Gargeya S."/>
            <person name="Fitzgerald M."/>
            <person name="Haas B."/>
            <person name="Abouelleil A."/>
            <person name="Allen A.W."/>
            <person name="Alvarado L."/>
            <person name="Arachchi H.M."/>
            <person name="Berlin A.M."/>
            <person name="Chapman S.B."/>
            <person name="Gainer-Dewar J."/>
            <person name="Goldberg J."/>
            <person name="Griggs A."/>
            <person name="Gujja S."/>
            <person name="Hansen M."/>
            <person name="Howarth C."/>
            <person name="Imamovic A."/>
            <person name="Ireland A."/>
            <person name="Larimer J."/>
            <person name="McCowan C."/>
            <person name="Murphy C."/>
            <person name="Pearson M."/>
            <person name="Poon T.W."/>
            <person name="Priest M."/>
            <person name="Roberts A."/>
            <person name="Saif S."/>
            <person name="Shea T."/>
            <person name="Sisk P."/>
            <person name="Sykes S."/>
            <person name="Wortman J."/>
            <person name="Nusbaum C."/>
            <person name="Birren B."/>
        </authorList>
    </citation>
    <scope>NUCLEOTIDE SEQUENCE [LARGE SCALE GENOMIC DNA]</scope>
    <source>
        <strain evidence="2">A-37</strain>
    </source>
</reference>
<organism evidence="1 2">
    <name type="scientific">Anopheles culicifacies</name>
    <dbReference type="NCBI Taxonomy" id="139723"/>
    <lineage>
        <taxon>Eukaryota</taxon>
        <taxon>Metazoa</taxon>
        <taxon>Ecdysozoa</taxon>
        <taxon>Arthropoda</taxon>
        <taxon>Hexapoda</taxon>
        <taxon>Insecta</taxon>
        <taxon>Pterygota</taxon>
        <taxon>Neoptera</taxon>
        <taxon>Endopterygota</taxon>
        <taxon>Diptera</taxon>
        <taxon>Nematocera</taxon>
        <taxon>Culicoidea</taxon>
        <taxon>Culicidae</taxon>
        <taxon>Anophelinae</taxon>
        <taxon>Anopheles</taxon>
        <taxon>culicifacies species complex</taxon>
    </lineage>
</organism>
<dbReference type="AlphaFoldDB" id="A0A182ML89"/>
<proteinExistence type="predicted"/>
<keyword evidence="2" id="KW-1185">Reference proteome</keyword>
<dbReference type="EnsemblMetazoa" id="ACUA020988-RA">
    <property type="protein sequence ID" value="ACUA020988-PA"/>
    <property type="gene ID" value="ACUA020988"/>
</dbReference>
<name>A0A182ML89_9DIPT</name>
<dbReference type="VEuPathDB" id="VectorBase:ACUA020988"/>